<dbReference type="RefSeq" id="XP_066672465.1">
    <property type="nucleotide sequence ID" value="XM_066808847.1"/>
</dbReference>
<gene>
    <name evidence="4" type="ORF">PG997_004532</name>
</gene>
<keyword evidence="5" id="KW-1185">Reference proteome</keyword>
<accession>A0ABR1X2C5</accession>
<keyword evidence="1" id="KW-0479">Metal-binding</keyword>
<dbReference type="Proteomes" id="UP001433268">
    <property type="component" value="Unassembled WGS sequence"/>
</dbReference>
<evidence type="ECO:0000259" key="3">
    <source>
        <dbReference type="PROSITE" id="PS50089"/>
    </source>
</evidence>
<dbReference type="Gene3D" id="3.30.40.10">
    <property type="entry name" value="Zinc/RING finger domain, C3HC4 (zinc finger)"/>
    <property type="match status" value="1"/>
</dbReference>
<dbReference type="InterPro" id="IPR001841">
    <property type="entry name" value="Znf_RING"/>
</dbReference>
<reference evidence="4 5" key="1">
    <citation type="submission" date="2023-01" db="EMBL/GenBank/DDBJ databases">
        <title>Analysis of 21 Apiospora genomes using comparative genomics revels a genus with tremendous synthesis potential of carbohydrate active enzymes and secondary metabolites.</title>
        <authorList>
            <person name="Sorensen T."/>
        </authorList>
    </citation>
    <scope>NUCLEOTIDE SEQUENCE [LARGE SCALE GENOMIC DNA]</scope>
    <source>
        <strain evidence="4 5">CBS 114990</strain>
    </source>
</reference>
<dbReference type="InterPro" id="IPR013083">
    <property type="entry name" value="Znf_RING/FYVE/PHD"/>
</dbReference>
<evidence type="ECO:0000256" key="2">
    <source>
        <dbReference type="SAM" id="MobiDB-lite"/>
    </source>
</evidence>
<feature type="domain" description="RING-type" evidence="3">
    <location>
        <begin position="26"/>
        <end position="74"/>
    </location>
</feature>
<protein>
    <recommendedName>
        <fullName evidence="3">RING-type domain-containing protein</fullName>
    </recommendedName>
</protein>
<name>A0ABR1X2C5_9PEZI</name>
<evidence type="ECO:0000313" key="4">
    <source>
        <dbReference type="EMBL" id="KAK8089571.1"/>
    </source>
</evidence>
<dbReference type="EMBL" id="JAQQWN010000004">
    <property type="protein sequence ID" value="KAK8089571.1"/>
    <property type="molecule type" value="Genomic_DNA"/>
</dbReference>
<evidence type="ECO:0000313" key="5">
    <source>
        <dbReference type="Proteomes" id="UP001433268"/>
    </source>
</evidence>
<dbReference type="GeneID" id="92041907"/>
<feature type="region of interest" description="Disordered" evidence="2">
    <location>
        <begin position="81"/>
        <end position="132"/>
    </location>
</feature>
<evidence type="ECO:0000256" key="1">
    <source>
        <dbReference type="PROSITE-ProRule" id="PRU00175"/>
    </source>
</evidence>
<comment type="caution">
    <text evidence="4">The sequence shown here is derived from an EMBL/GenBank/DDBJ whole genome shotgun (WGS) entry which is preliminary data.</text>
</comment>
<sequence length="132" mass="14436">MLGFVQGFIRGVIQSIFIGYNVPRTCQLCHASGCEPEPYPIFVTLLCGHSIHVRCIGNRAANQAPVSLCCPICRFYFDQSRKDAPKSGSANGKQTIDMPKRRCSPPPPPRPPTLEMVTVRRSGAPPSGPRRA</sequence>
<keyword evidence="1" id="KW-0863">Zinc-finger</keyword>
<keyword evidence="1" id="KW-0862">Zinc</keyword>
<organism evidence="4 5">
    <name type="scientific">Apiospora hydei</name>
    <dbReference type="NCBI Taxonomy" id="1337664"/>
    <lineage>
        <taxon>Eukaryota</taxon>
        <taxon>Fungi</taxon>
        <taxon>Dikarya</taxon>
        <taxon>Ascomycota</taxon>
        <taxon>Pezizomycotina</taxon>
        <taxon>Sordariomycetes</taxon>
        <taxon>Xylariomycetidae</taxon>
        <taxon>Amphisphaeriales</taxon>
        <taxon>Apiosporaceae</taxon>
        <taxon>Apiospora</taxon>
    </lineage>
</organism>
<dbReference type="SUPFAM" id="SSF57850">
    <property type="entry name" value="RING/U-box"/>
    <property type="match status" value="1"/>
</dbReference>
<proteinExistence type="predicted"/>
<dbReference type="PROSITE" id="PS50089">
    <property type="entry name" value="ZF_RING_2"/>
    <property type="match status" value="1"/>
</dbReference>